<proteinExistence type="inferred from homology"/>
<protein>
    <recommendedName>
        <fullName evidence="6">Transporter</fullName>
    </recommendedName>
</protein>
<feature type="transmembrane region" description="Helical" evidence="7">
    <location>
        <begin position="347"/>
        <end position="368"/>
    </location>
</feature>
<sequence>MAEANQPNSGGATSGAVRGSGAAEVAGAQADGGIAKRERFGSRLGFILISAGCAIGLGNVWRFPYITGEYGGAAFVLMYLVFLVILGLPVMVMEFAVGRASQKSSAVAFDTLQPSRKWHWFSWWGYIGCMVLMMFYTTVGGWMLSFVVKMGTGAFNGLDSAGVGAVFNDMLANPTELVGWMLVVIVLGFLVCSLGLQKGVERITKVMMICLLGIMAVLVVRAVTLPGGLEGLKFYLIPDFGKLFAGATSAEQWATFGDAVYAAMGQAFFTLSLGISAMEIFGSYIGKERSLTGEALRICGLDTAVALVAGLIIFPACFAFAVQPDSGPGLVFVTLPSVFNQMPMGQLWGALFFVFMSFAALSTIIAVFENLISWSMDKWGWTRKTAVARTAIIVCVLSLPCALGFNVLAGVQIPAIGDIQSIEDFIVSNNLLPLGSLFYVLFCVTKGGWGWDNFLVEADTGKGIRFPRWSKLWLKFGIPALILVIFVMGYVPKITVWLGMA</sequence>
<keyword evidence="9" id="KW-1185">Reference proteome</keyword>
<feature type="transmembrane region" description="Helical" evidence="7">
    <location>
        <begin position="267"/>
        <end position="286"/>
    </location>
</feature>
<evidence type="ECO:0000313" key="8">
    <source>
        <dbReference type="EMBL" id="MVN15764.1"/>
    </source>
</evidence>
<evidence type="ECO:0000256" key="6">
    <source>
        <dbReference type="RuleBase" id="RU003732"/>
    </source>
</evidence>
<dbReference type="RefSeq" id="WP_157004834.1">
    <property type="nucleotide sequence ID" value="NZ_WPOC01000017.1"/>
</dbReference>
<evidence type="ECO:0000313" key="9">
    <source>
        <dbReference type="Proteomes" id="UP000468327"/>
    </source>
</evidence>
<dbReference type="PANTHER" id="PTHR42948">
    <property type="entry name" value="TRANSPORTER"/>
    <property type="match status" value="1"/>
</dbReference>
<reference evidence="8 9" key="1">
    <citation type="submission" date="2019-11" db="EMBL/GenBank/DDBJ databases">
        <title>Whole genome shotgun sequencing (WGS) data from Adlercreutzia equolifaciens ResAG-91, Eggerthella lenta MRI-F36, MRI-F37, MRI-F40, ResAG-49, ResAG-88, ResAG-121, ResAG-145, and Gordonibacter sp. ResAG-5, ResAG-26, ResAG-43, ResAG-50, ResAG-59.</title>
        <authorList>
            <person name="Stoll D.A."/>
            <person name="Danylec N."/>
            <person name="Franz C.M.A.P."/>
            <person name="Huch M."/>
        </authorList>
    </citation>
    <scope>NUCLEOTIDE SEQUENCE [LARGE SCALE GENOMIC DNA]</scope>
    <source>
        <strain evidence="8 9">ResAG-59</strain>
    </source>
</reference>
<feature type="transmembrane region" description="Helical" evidence="7">
    <location>
        <begin position="208"/>
        <end position="229"/>
    </location>
</feature>
<dbReference type="GO" id="GO:0015293">
    <property type="term" value="F:symporter activity"/>
    <property type="evidence" value="ECO:0007669"/>
    <property type="project" value="UniProtKB-KW"/>
</dbReference>
<dbReference type="GO" id="GO:0016020">
    <property type="term" value="C:membrane"/>
    <property type="evidence" value="ECO:0007669"/>
    <property type="project" value="UniProtKB-SubCell"/>
</dbReference>
<dbReference type="SUPFAM" id="SSF161070">
    <property type="entry name" value="SNF-like"/>
    <property type="match status" value="1"/>
</dbReference>
<feature type="transmembrane region" description="Helical" evidence="7">
    <location>
        <begin position="118"/>
        <end position="136"/>
    </location>
</feature>
<evidence type="ECO:0000256" key="1">
    <source>
        <dbReference type="ARBA" id="ARBA00004141"/>
    </source>
</evidence>
<dbReference type="PANTHER" id="PTHR42948:SF1">
    <property type="entry name" value="TRANSPORTER"/>
    <property type="match status" value="1"/>
</dbReference>
<name>A0A6N8IIN9_9ACTN</name>
<keyword evidence="3 6" id="KW-0812">Transmembrane</keyword>
<keyword evidence="2 6" id="KW-0813">Transport</keyword>
<evidence type="ECO:0000256" key="2">
    <source>
        <dbReference type="ARBA" id="ARBA00022448"/>
    </source>
</evidence>
<dbReference type="InterPro" id="IPR037272">
    <property type="entry name" value="SNS_sf"/>
</dbReference>
<accession>A0A6N8IIN9</accession>
<comment type="caution">
    <text evidence="8">The sequence shown here is derived from an EMBL/GenBank/DDBJ whole genome shotgun (WGS) entry which is preliminary data.</text>
</comment>
<evidence type="ECO:0000256" key="3">
    <source>
        <dbReference type="ARBA" id="ARBA00022692"/>
    </source>
</evidence>
<dbReference type="PROSITE" id="PS50267">
    <property type="entry name" value="NA_NEUROTRAN_SYMP_3"/>
    <property type="match status" value="1"/>
</dbReference>
<keyword evidence="4 7" id="KW-1133">Transmembrane helix</keyword>
<keyword evidence="5 7" id="KW-0472">Membrane</keyword>
<dbReference type="PRINTS" id="PR00176">
    <property type="entry name" value="NANEUSMPORT"/>
</dbReference>
<dbReference type="InterPro" id="IPR000175">
    <property type="entry name" value="Na/ntran_symport"/>
</dbReference>
<feature type="transmembrane region" description="Helical" evidence="7">
    <location>
        <begin position="177"/>
        <end position="196"/>
    </location>
</feature>
<dbReference type="NCBIfam" id="NF037979">
    <property type="entry name" value="Na_transp"/>
    <property type="match status" value="1"/>
</dbReference>
<dbReference type="EMBL" id="WPOC01000017">
    <property type="protein sequence ID" value="MVN15764.1"/>
    <property type="molecule type" value="Genomic_DNA"/>
</dbReference>
<dbReference type="AlphaFoldDB" id="A0A6N8IIN9"/>
<comment type="similarity">
    <text evidence="6">Belongs to the sodium:neurotransmitter symporter (SNF) (TC 2.A.22) family.</text>
</comment>
<dbReference type="Proteomes" id="UP000468327">
    <property type="component" value="Unassembled WGS sequence"/>
</dbReference>
<dbReference type="PROSITE" id="PS00610">
    <property type="entry name" value="NA_NEUROTRAN_SYMP_1"/>
    <property type="match status" value="1"/>
</dbReference>
<keyword evidence="6" id="KW-0769">Symport</keyword>
<organism evidence="8 9">
    <name type="scientific">Gordonibacter urolithinfaciens</name>
    <dbReference type="NCBI Taxonomy" id="1335613"/>
    <lineage>
        <taxon>Bacteria</taxon>
        <taxon>Bacillati</taxon>
        <taxon>Actinomycetota</taxon>
        <taxon>Coriobacteriia</taxon>
        <taxon>Eggerthellales</taxon>
        <taxon>Eggerthellaceae</taxon>
        <taxon>Gordonibacter</taxon>
    </lineage>
</organism>
<feature type="transmembrane region" description="Helical" evidence="7">
    <location>
        <begin position="472"/>
        <end position="491"/>
    </location>
</feature>
<feature type="transmembrane region" description="Helical" evidence="7">
    <location>
        <begin position="44"/>
        <end position="61"/>
    </location>
</feature>
<evidence type="ECO:0000256" key="4">
    <source>
        <dbReference type="ARBA" id="ARBA00022989"/>
    </source>
</evidence>
<feature type="transmembrane region" description="Helical" evidence="7">
    <location>
        <begin position="298"/>
        <end position="322"/>
    </location>
</feature>
<dbReference type="InterPro" id="IPR047218">
    <property type="entry name" value="YocR/YhdH-like"/>
</dbReference>
<gene>
    <name evidence="8" type="ORF">GO738_10480</name>
</gene>
<feature type="transmembrane region" description="Helical" evidence="7">
    <location>
        <begin position="389"/>
        <end position="411"/>
    </location>
</feature>
<comment type="subcellular location">
    <subcellularLocation>
        <location evidence="1">Membrane</location>
        <topology evidence="1">Multi-pass membrane protein</topology>
    </subcellularLocation>
</comment>
<evidence type="ECO:0000256" key="5">
    <source>
        <dbReference type="ARBA" id="ARBA00023136"/>
    </source>
</evidence>
<feature type="transmembrane region" description="Helical" evidence="7">
    <location>
        <begin position="73"/>
        <end position="97"/>
    </location>
</feature>
<feature type="transmembrane region" description="Helical" evidence="7">
    <location>
        <begin position="431"/>
        <end position="451"/>
    </location>
</feature>
<dbReference type="CDD" id="cd10336">
    <property type="entry name" value="SLC6sbd_Tyt1-Like"/>
    <property type="match status" value="1"/>
</dbReference>
<dbReference type="Pfam" id="PF00209">
    <property type="entry name" value="SNF"/>
    <property type="match status" value="2"/>
</dbReference>
<evidence type="ECO:0000256" key="7">
    <source>
        <dbReference type="SAM" id="Phobius"/>
    </source>
</evidence>